<feature type="transmembrane region" description="Helical" evidence="2">
    <location>
        <begin position="7"/>
        <end position="28"/>
    </location>
</feature>
<accession>A0ABN1IMZ6</accession>
<organism evidence="3 4">
    <name type="scientific">Clostridium malenominatum</name>
    <dbReference type="NCBI Taxonomy" id="1539"/>
    <lineage>
        <taxon>Bacteria</taxon>
        <taxon>Bacillati</taxon>
        <taxon>Bacillota</taxon>
        <taxon>Clostridia</taxon>
        <taxon>Eubacteriales</taxon>
        <taxon>Clostridiaceae</taxon>
        <taxon>Clostridium</taxon>
    </lineage>
</organism>
<comment type="caution">
    <text evidence="3">The sequence shown here is derived from an EMBL/GenBank/DDBJ whole genome shotgun (WGS) entry which is preliminary data.</text>
</comment>
<evidence type="ECO:0000256" key="2">
    <source>
        <dbReference type="SAM" id="Phobius"/>
    </source>
</evidence>
<keyword evidence="4" id="KW-1185">Reference proteome</keyword>
<keyword evidence="1" id="KW-0175">Coiled coil</keyword>
<keyword evidence="2" id="KW-0812">Transmembrane</keyword>
<dbReference type="RefSeq" id="WP_343765889.1">
    <property type="nucleotide sequence ID" value="NZ_BAAACF010000001.1"/>
</dbReference>
<proteinExistence type="predicted"/>
<keyword evidence="2" id="KW-1133">Transmembrane helix</keyword>
<evidence type="ECO:0000313" key="4">
    <source>
        <dbReference type="Proteomes" id="UP001500339"/>
    </source>
</evidence>
<sequence>MKKSNRSIVIFLIIIIALPLNYLLYQYIFLPKYSELKSVEEDYKKKESKLEELIKIKGSIEKEKEENQVLKKEAEEIEKLIAREIDTPQLVYDFYKSCQDYDISGEEVKFSLAELEPGKEEDITTLEIILKVNGEKSKIEKYIKSLDKITQRKLNVKSIRLSSIGLGGENKGLLLLRGNNIESEITFYHYMKLTNEEVNKLKEYKFYPNIIGFDSIPAMFR</sequence>
<evidence type="ECO:0008006" key="5">
    <source>
        <dbReference type="Google" id="ProtNLM"/>
    </source>
</evidence>
<evidence type="ECO:0000313" key="3">
    <source>
        <dbReference type="EMBL" id="GAA0717749.1"/>
    </source>
</evidence>
<dbReference type="EMBL" id="BAAACF010000001">
    <property type="protein sequence ID" value="GAA0717749.1"/>
    <property type="molecule type" value="Genomic_DNA"/>
</dbReference>
<dbReference type="Proteomes" id="UP001500339">
    <property type="component" value="Unassembled WGS sequence"/>
</dbReference>
<evidence type="ECO:0000256" key="1">
    <source>
        <dbReference type="SAM" id="Coils"/>
    </source>
</evidence>
<keyword evidence="2" id="KW-0472">Membrane</keyword>
<feature type="coiled-coil region" evidence="1">
    <location>
        <begin position="36"/>
        <end position="87"/>
    </location>
</feature>
<protein>
    <recommendedName>
        <fullName evidence="5">Type IV pilus assembly protein PilO</fullName>
    </recommendedName>
</protein>
<name>A0ABN1IMZ6_9CLOT</name>
<gene>
    <name evidence="3" type="ORF">GCM10008905_03660</name>
</gene>
<reference evidence="3 4" key="1">
    <citation type="journal article" date="2019" name="Int. J. Syst. Evol. Microbiol.">
        <title>The Global Catalogue of Microorganisms (GCM) 10K type strain sequencing project: providing services to taxonomists for standard genome sequencing and annotation.</title>
        <authorList>
            <consortium name="The Broad Institute Genomics Platform"/>
            <consortium name="The Broad Institute Genome Sequencing Center for Infectious Disease"/>
            <person name="Wu L."/>
            <person name="Ma J."/>
        </authorList>
    </citation>
    <scope>NUCLEOTIDE SEQUENCE [LARGE SCALE GENOMIC DNA]</scope>
    <source>
        <strain evidence="3 4">JCM 1405</strain>
    </source>
</reference>